<comment type="caution">
    <text evidence="2">The sequence shown here is derived from an EMBL/GenBank/DDBJ whole genome shotgun (WGS) entry which is preliminary data.</text>
</comment>
<gene>
    <name evidence="2" type="ORF">EV193_10182</name>
</gene>
<dbReference type="EMBL" id="SGWQ01000001">
    <property type="protein sequence ID" value="RZS44207.1"/>
    <property type="molecule type" value="Genomic_DNA"/>
</dbReference>
<dbReference type="AlphaFoldDB" id="A0A4Q7L4L3"/>
<dbReference type="Pfam" id="PF19054">
    <property type="entry name" value="DUF5753"/>
    <property type="match status" value="1"/>
</dbReference>
<evidence type="ECO:0000313" key="2">
    <source>
        <dbReference type="EMBL" id="RZS44207.1"/>
    </source>
</evidence>
<evidence type="ECO:0000259" key="1">
    <source>
        <dbReference type="PROSITE" id="PS50943"/>
    </source>
</evidence>
<dbReference type="InterPro" id="IPR001387">
    <property type="entry name" value="Cro/C1-type_HTH"/>
</dbReference>
<keyword evidence="3" id="KW-1185">Reference proteome</keyword>
<protein>
    <submittedName>
        <fullName evidence="2">Helix-turn-helix protein</fullName>
    </submittedName>
</protein>
<dbReference type="Proteomes" id="UP000294257">
    <property type="component" value="Unassembled WGS sequence"/>
</dbReference>
<evidence type="ECO:0000313" key="3">
    <source>
        <dbReference type="Proteomes" id="UP000294257"/>
    </source>
</evidence>
<accession>A0A4Q7L4L3</accession>
<reference evidence="2 3" key="1">
    <citation type="submission" date="2019-02" db="EMBL/GenBank/DDBJ databases">
        <title>Genomic Encyclopedia of Type Strains, Phase IV (KMG-IV): sequencing the most valuable type-strain genomes for metagenomic binning, comparative biology and taxonomic classification.</title>
        <authorList>
            <person name="Goeker M."/>
        </authorList>
    </citation>
    <scope>NUCLEOTIDE SEQUENCE [LARGE SCALE GENOMIC DNA]</scope>
    <source>
        <strain evidence="2 3">DSM 101727</strain>
    </source>
</reference>
<dbReference type="Gene3D" id="1.10.260.40">
    <property type="entry name" value="lambda repressor-like DNA-binding domains"/>
    <property type="match status" value="1"/>
</dbReference>
<dbReference type="Pfam" id="PF01381">
    <property type="entry name" value="HTH_3"/>
    <property type="match status" value="1"/>
</dbReference>
<dbReference type="SMART" id="SM00530">
    <property type="entry name" value="HTH_XRE"/>
    <property type="match status" value="1"/>
</dbReference>
<feature type="domain" description="HTH cro/C1-type" evidence="1">
    <location>
        <begin position="18"/>
        <end position="72"/>
    </location>
</feature>
<dbReference type="SUPFAM" id="SSF47413">
    <property type="entry name" value="lambda repressor-like DNA-binding domains"/>
    <property type="match status" value="1"/>
</dbReference>
<dbReference type="InterPro" id="IPR043917">
    <property type="entry name" value="DUF5753"/>
</dbReference>
<proteinExistence type="predicted"/>
<dbReference type="GO" id="GO:0003677">
    <property type="term" value="F:DNA binding"/>
    <property type="evidence" value="ECO:0007669"/>
    <property type="project" value="InterPro"/>
</dbReference>
<dbReference type="InterPro" id="IPR010982">
    <property type="entry name" value="Lambda_DNA-bd_dom_sf"/>
</dbReference>
<name>A0A4Q7L4L3_9PSEU</name>
<dbReference type="PROSITE" id="PS50943">
    <property type="entry name" value="HTH_CROC1"/>
    <property type="match status" value="1"/>
</dbReference>
<sequence>MSGQGAVPFRRRRFGKKLREMREAANKTLEEAAEYLDMSRSALQRWESDETQPNINVVRSMMDLYDCRLPNILEEVRAVRQAQGGGLGYVDAEEEADATDQLHLLYVPGLLQTESYMRALFALAFPPYSPEEIDVQIVKRLKRPDRLVSVERPLELVALIDETALRIPMGGPEVMGEQLRHIVTMASLSTITVQVIPLARGGHSGMRSDFSLLKYPYPDCPEILFAPIVNNAKLEYKEEAIRDARRLFDHVRTQALGPDESVELITQLADDLYGA</sequence>
<organism evidence="2 3">
    <name type="scientific">Herbihabitans rhizosphaerae</name>
    <dbReference type="NCBI Taxonomy" id="1872711"/>
    <lineage>
        <taxon>Bacteria</taxon>
        <taxon>Bacillati</taxon>
        <taxon>Actinomycetota</taxon>
        <taxon>Actinomycetes</taxon>
        <taxon>Pseudonocardiales</taxon>
        <taxon>Pseudonocardiaceae</taxon>
        <taxon>Herbihabitans</taxon>
    </lineage>
</organism>
<dbReference type="OrthoDB" id="4285266at2"/>
<dbReference type="RefSeq" id="WP_130341921.1">
    <property type="nucleotide sequence ID" value="NZ_SGWQ01000001.1"/>
</dbReference>
<dbReference type="CDD" id="cd00093">
    <property type="entry name" value="HTH_XRE"/>
    <property type="match status" value="1"/>
</dbReference>